<dbReference type="OrthoDB" id="2953893at2759"/>
<dbReference type="PANTHER" id="PTHR40465:SF1">
    <property type="entry name" value="DUF6534 DOMAIN-CONTAINING PROTEIN"/>
    <property type="match status" value="1"/>
</dbReference>
<protein>
    <submittedName>
        <fullName evidence="4">Uncharacterized protein</fullName>
    </submittedName>
</protein>
<feature type="domain" description="F-box" evidence="2">
    <location>
        <begin position="397"/>
        <end position="454"/>
    </location>
</feature>
<feature type="domain" description="DUF6534" evidence="3">
    <location>
        <begin position="169"/>
        <end position="254"/>
    </location>
</feature>
<organism evidence="4 5">
    <name type="scientific">Dentipellis fragilis</name>
    <dbReference type="NCBI Taxonomy" id="205917"/>
    <lineage>
        <taxon>Eukaryota</taxon>
        <taxon>Fungi</taxon>
        <taxon>Dikarya</taxon>
        <taxon>Basidiomycota</taxon>
        <taxon>Agaricomycotina</taxon>
        <taxon>Agaricomycetes</taxon>
        <taxon>Russulales</taxon>
        <taxon>Hericiaceae</taxon>
        <taxon>Dentipellis</taxon>
    </lineage>
</organism>
<dbReference type="Pfam" id="PF12937">
    <property type="entry name" value="F-box-like"/>
    <property type="match status" value="1"/>
</dbReference>
<dbReference type="InterPro" id="IPR032675">
    <property type="entry name" value="LRR_dom_sf"/>
</dbReference>
<keyword evidence="1" id="KW-0812">Transmembrane</keyword>
<keyword evidence="5" id="KW-1185">Reference proteome</keyword>
<feature type="transmembrane region" description="Helical" evidence="1">
    <location>
        <begin position="121"/>
        <end position="142"/>
    </location>
</feature>
<dbReference type="InterPro" id="IPR001810">
    <property type="entry name" value="F-box_dom"/>
</dbReference>
<proteinExistence type="predicted"/>
<evidence type="ECO:0000256" key="1">
    <source>
        <dbReference type="SAM" id="Phobius"/>
    </source>
</evidence>
<feature type="transmembrane region" description="Helical" evidence="1">
    <location>
        <begin position="87"/>
        <end position="109"/>
    </location>
</feature>
<dbReference type="EMBL" id="SEOQ01000220">
    <property type="protein sequence ID" value="TFY66766.1"/>
    <property type="molecule type" value="Genomic_DNA"/>
</dbReference>
<dbReference type="AlphaFoldDB" id="A0A4Y9YW03"/>
<dbReference type="Pfam" id="PF20152">
    <property type="entry name" value="DUF6534"/>
    <property type="match status" value="1"/>
</dbReference>
<reference evidence="4 5" key="1">
    <citation type="submission" date="2019-02" db="EMBL/GenBank/DDBJ databases">
        <title>Genome sequencing of the rare red list fungi Dentipellis fragilis.</title>
        <authorList>
            <person name="Buettner E."/>
            <person name="Kellner H."/>
        </authorList>
    </citation>
    <scope>NUCLEOTIDE SEQUENCE [LARGE SCALE GENOMIC DNA]</scope>
    <source>
        <strain evidence="4 5">DSM 105465</strain>
    </source>
</reference>
<dbReference type="STRING" id="205917.A0A4Y9YW03"/>
<evidence type="ECO:0000313" key="4">
    <source>
        <dbReference type="EMBL" id="TFY66766.1"/>
    </source>
</evidence>
<feature type="transmembrane region" description="Helical" evidence="1">
    <location>
        <begin position="162"/>
        <end position="184"/>
    </location>
</feature>
<dbReference type="SUPFAM" id="SSF52047">
    <property type="entry name" value="RNI-like"/>
    <property type="match status" value="1"/>
</dbReference>
<dbReference type="Proteomes" id="UP000298327">
    <property type="component" value="Unassembled WGS sequence"/>
</dbReference>
<feature type="transmembrane region" description="Helical" evidence="1">
    <location>
        <begin position="50"/>
        <end position="75"/>
    </location>
</feature>
<sequence length="894" mass="99910">MSAVAPPELDSTLGAALLGVFISAALYGVLSLQSWAYFRYYNRDPLSTRLLVGLVWLCETIHQVLISHAVYSYVVTNYANPSFLQQLIWSATVEIIFHGLAAILVQGFFTLRIYHLSNQKLWLTAPAGAFAIGQLVITIIYAVKSIRTHTFSELDGLRPWTLALSIVTVAANLTIATTLCILLHKSRTTFRKSDSLINKLIIYTINTGFVTSLDAIIALATVASMPHNFVYMVFFFSMGRLYSNSLVATLNTRKKLRAEASTSGGHTGSDMAIGRGGALTTIGGHTRTQNISIKIDTTQEFATDPHRRPPGNPEYRAVRSEHLLLTAACRTGTCKSSSWLDSSESLQQTIETLLVRDVNPSHRGGIRHSNTTKLPLAAPFEYTYWELTRDESMCSPIHHLPPELLSHIFYYSTILAENYFDYGTRLGWIDVTHVCRRWRSITLDTAKLWRNIRFDLGPHWAEELLARARAVPIRIRATHLTKFEIDCISQHIAHLEVLDVQRAYVDRVVLLLARLQQPAPLLAVLKIASTVNVFEFPATLFACSAPNLRHVVLEHCSFPERARGCAFRLLCNLTVLDLRIPRDVVEAMAGANQPPSLEEVLCLMNANRALEQLILRHFMPSMSTQHAGTTTPLLVVDLPCLSRIELAGDAYACSSVLRHIGFPPQTQISVDLNRPKSNFEVDPVLYVASQSGYRIYALSSDGGHVLQIEWRPSTIRGFMSLVHAFLASPVLQDYHRLDVSGDRFTRADFSAMLEGQGHEGLREVTLDDPYALRGFCSFLSASRGQCSGRSDPGYVMPIPHLETLVATGLDFYHTWVRRGGCGLWDYVLDGLRDCRDAGVGLRRVKFVDAYGMDSRSTEQLLERLRGIVPEVVIRAEVRMSSLYEEHKGHACFYE</sequence>
<dbReference type="InterPro" id="IPR045339">
    <property type="entry name" value="DUF6534"/>
</dbReference>
<accession>A0A4Y9YW03</accession>
<keyword evidence="1" id="KW-1133">Transmembrane helix</keyword>
<keyword evidence="1" id="KW-0472">Membrane</keyword>
<feature type="transmembrane region" description="Helical" evidence="1">
    <location>
        <begin position="196"/>
        <end position="223"/>
    </location>
</feature>
<gene>
    <name evidence="4" type="ORF">EVG20_g4333</name>
</gene>
<evidence type="ECO:0000313" key="5">
    <source>
        <dbReference type="Proteomes" id="UP000298327"/>
    </source>
</evidence>
<evidence type="ECO:0000259" key="3">
    <source>
        <dbReference type="Pfam" id="PF20152"/>
    </source>
</evidence>
<feature type="transmembrane region" description="Helical" evidence="1">
    <location>
        <begin position="12"/>
        <end position="38"/>
    </location>
</feature>
<dbReference type="PANTHER" id="PTHR40465">
    <property type="entry name" value="CHROMOSOME 1, WHOLE GENOME SHOTGUN SEQUENCE"/>
    <property type="match status" value="1"/>
</dbReference>
<name>A0A4Y9YW03_9AGAM</name>
<comment type="caution">
    <text evidence="4">The sequence shown here is derived from an EMBL/GenBank/DDBJ whole genome shotgun (WGS) entry which is preliminary data.</text>
</comment>
<evidence type="ECO:0000259" key="2">
    <source>
        <dbReference type="Pfam" id="PF12937"/>
    </source>
</evidence>
<dbReference type="Gene3D" id="3.80.10.10">
    <property type="entry name" value="Ribonuclease Inhibitor"/>
    <property type="match status" value="1"/>
</dbReference>